<evidence type="ECO:0000259" key="2">
    <source>
        <dbReference type="PROSITE" id="PS50263"/>
    </source>
</evidence>
<name>A0A7W8INU6_9BACL</name>
<dbReference type="GO" id="GO:0016787">
    <property type="term" value="F:hydrolase activity"/>
    <property type="evidence" value="ECO:0007669"/>
    <property type="project" value="UniProtKB-KW"/>
</dbReference>
<comment type="similarity">
    <text evidence="1">Belongs to the carbon-nitrogen hydrolase superfamily. NIT1/NIT2 family.</text>
</comment>
<dbReference type="EMBL" id="JACHEP010000002">
    <property type="protein sequence ID" value="MBB5323920.1"/>
    <property type="molecule type" value="Genomic_DNA"/>
</dbReference>
<dbReference type="SUPFAM" id="SSF56317">
    <property type="entry name" value="Carbon-nitrogen hydrolase"/>
    <property type="match status" value="1"/>
</dbReference>
<dbReference type="AlphaFoldDB" id="A0A7W8INU6"/>
<reference evidence="3 4" key="1">
    <citation type="submission" date="2020-08" db="EMBL/GenBank/DDBJ databases">
        <title>Genomic Encyclopedia of Type Strains, Phase IV (KMG-IV): sequencing the most valuable type-strain genomes for metagenomic binning, comparative biology and taxonomic classification.</title>
        <authorList>
            <person name="Goeker M."/>
        </authorList>
    </citation>
    <scope>NUCLEOTIDE SEQUENCE [LARGE SCALE GENOMIC DNA]</scope>
    <source>
        <strain evidence="3 4">DSM 16325</strain>
    </source>
</reference>
<feature type="domain" description="CN hydrolase" evidence="2">
    <location>
        <begin position="3"/>
        <end position="239"/>
    </location>
</feature>
<evidence type="ECO:0000313" key="3">
    <source>
        <dbReference type="EMBL" id="MBB5323920.1"/>
    </source>
</evidence>
<dbReference type="Pfam" id="PF00795">
    <property type="entry name" value="CN_hydrolase"/>
    <property type="match status" value="1"/>
</dbReference>
<dbReference type="InterPro" id="IPR003010">
    <property type="entry name" value="C-N_Hydrolase"/>
</dbReference>
<protein>
    <submittedName>
        <fullName evidence="3">Putative amidohydrolase</fullName>
    </submittedName>
</protein>
<comment type="caution">
    <text evidence="3">The sequence shown here is derived from an EMBL/GenBank/DDBJ whole genome shotgun (WGS) entry which is preliminary data.</text>
</comment>
<keyword evidence="4" id="KW-1185">Reference proteome</keyword>
<keyword evidence="3" id="KW-0378">Hydrolase</keyword>
<gene>
    <name evidence="3" type="ORF">HNQ34_001012</name>
</gene>
<evidence type="ECO:0000256" key="1">
    <source>
        <dbReference type="ARBA" id="ARBA00010613"/>
    </source>
</evidence>
<proteinExistence type="inferred from homology"/>
<organism evidence="3 4">
    <name type="scientific">Anoxybacteroides tepidamans</name>
    <dbReference type="NCBI Taxonomy" id="265948"/>
    <lineage>
        <taxon>Bacteria</taxon>
        <taxon>Bacillati</taxon>
        <taxon>Bacillota</taxon>
        <taxon>Bacilli</taxon>
        <taxon>Bacillales</taxon>
        <taxon>Anoxybacillaceae</taxon>
        <taxon>Anoxybacteroides</taxon>
    </lineage>
</organism>
<evidence type="ECO:0000313" key="4">
    <source>
        <dbReference type="Proteomes" id="UP000520011"/>
    </source>
</evidence>
<dbReference type="PANTHER" id="PTHR23088">
    <property type="entry name" value="NITRILASE-RELATED"/>
    <property type="match status" value="1"/>
</dbReference>
<dbReference type="Proteomes" id="UP000520011">
    <property type="component" value="Unassembled WGS sequence"/>
</dbReference>
<dbReference type="PANTHER" id="PTHR23088:SF27">
    <property type="entry name" value="DEAMINATED GLUTATHIONE AMIDASE"/>
    <property type="match status" value="1"/>
</dbReference>
<dbReference type="RefSeq" id="WP_183252128.1">
    <property type="nucleotide sequence ID" value="NZ_JACHEP010000002.1"/>
</dbReference>
<dbReference type="CDD" id="cd07583">
    <property type="entry name" value="nitrilase_5"/>
    <property type="match status" value="1"/>
</dbReference>
<dbReference type="InterPro" id="IPR036526">
    <property type="entry name" value="C-N_Hydrolase_sf"/>
</dbReference>
<dbReference type="Gene3D" id="3.60.110.10">
    <property type="entry name" value="Carbon-nitrogen hydrolase"/>
    <property type="match status" value="1"/>
</dbReference>
<dbReference type="PROSITE" id="PS50263">
    <property type="entry name" value="CN_HYDROLASE"/>
    <property type="match status" value="1"/>
</dbReference>
<accession>A0A7W8INU6</accession>
<sequence>MTLKIACLQLDIAFGDPAENKRRVQSELENVYKQQLDIIVLPELWTTGYDLPRLDEIADEDGADIKSFISELAQMYNVNIVAGSVAKKTPKGITNTMYIANRNGDIIGEYSKLHLFQLMDEHLYLQPGEESGFFMLEQTLCAGVICYDIRFPEWIRVHTAQGAELLFVVAEWPLPRLHHWRTLLQARAIENQCYVIACNRAGTDPNNTFAGHSMIIDPWGDIIAEAGEDPCSLIGEIDLAKVDEVRKQIPIFQDRRPERYTSLKKIF</sequence>